<dbReference type="SUPFAM" id="SSF54001">
    <property type="entry name" value="Cysteine proteinases"/>
    <property type="match status" value="1"/>
</dbReference>
<dbReference type="Pfam" id="PF02902">
    <property type="entry name" value="Peptidase_C48"/>
    <property type="match status" value="1"/>
</dbReference>
<reference evidence="5 6" key="1">
    <citation type="submission" date="2020-05" db="EMBL/GenBank/DDBJ databases">
        <authorList>
            <person name="Campoy J."/>
            <person name="Schneeberger K."/>
            <person name="Spophaly S."/>
        </authorList>
    </citation>
    <scope>NUCLEOTIDE SEQUENCE [LARGE SCALE GENOMIC DNA]</scope>
    <source>
        <strain evidence="5">PruArmRojPasFocal</strain>
    </source>
</reference>
<dbReference type="GO" id="GO:0008234">
    <property type="term" value="F:cysteine-type peptidase activity"/>
    <property type="evidence" value="ECO:0007669"/>
    <property type="project" value="InterPro"/>
</dbReference>
<dbReference type="Proteomes" id="UP000507222">
    <property type="component" value="Unassembled WGS sequence"/>
</dbReference>
<dbReference type="InterPro" id="IPR003653">
    <property type="entry name" value="Peptidase_C48_C"/>
</dbReference>
<evidence type="ECO:0000259" key="4">
    <source>
        <dbReference type="PROSITE" id="PS50600"/>
    </source>
</evidence>
<keyword evidence="2" id="KW-0645">Protease</keyword>
<dbReference type="InterPro" id="IPR038765">
    <property type="entry name" value="Papain-like_cys_pep_sf"/>
</dbReference>
<comment type="similarity">
    <text evidence="1">Belongs to the peptidase C48 family.</text>
</comment>
<sequence length="303" mass="34845">MKRRRVVVRETPWICREIPNISEDTIVDPLKPIPRDSLLEVAKFCLEWGQEENSHVRLCGEDGMEGSHNFFVRLLTKNGWLDDSNIDMALLLLRERHERSSNWVGSDWTILDTTFQVSVMMHNSCATMQKCAALDYKQMKAYVGKEDRQHSKGLLGMVKGEGPMLAKSWSSVNRVCLPFNLQRQKHWILLVVDLKECEIRAYDSKVDLCRTQAIQQVVQPVAKMLPQLLKESGYIGDGLLLKTKWPVIRVMDAPQQVGGGPCGMYILKYYEFLTSNVDLAKISHDAMPFYRLKLAVQLLPEYW</sequence>
<evidence type="ECO:0000313" key="5">
    <source>
        <dbReference type="EMBL" id="CAB4273212.1"/>
    </source>
</evidence>
<protein>
    <recommendedName>
        <fullName evidence="4">Ubiquitin-like protease family profile domain-containing protein</fullName>
    </recommendedName>
</protein>
<accession>A0A6J5UBD2</accession>
<dbReference type="PANTHER" id="PTHR31470">
    <property type="entry name" value="CYSTEINE PROTEINASES SUPERFAMILY PROTEIN-RELATED-RELATED"/>
    <property type="match status" value="1"/>
</dbReference>
<organism evidence="5 6">
    <name type="scientific">Prunus armeniaca</name>
    <name type="common">Apricot</name>
    <name type="synonym">Armeniaca vulgaris</name>
    <dbReference type="NCBI Taxonomy" id="36596"/>
    <lineage>
        <taxon>Eukaryota</taxon>
        <taxon>Viridiplantae</taxon>
        <taxon>Streptophyta</taxon>
        <taxon>Embryophyta</taxon>
        <taxon>Tracheophyta</taxon>
        <taxon>Spermatophyta</taxon>
        <taxon>Magnoliopsida</taxon>
        <taxon>eudicotyledons</taxon>
        <taxon>Gunneridae</taxon>
        <taxon>Pentapetalae</taxon>
        <taxon>rosids</taxon>
        <taxon>fabids</taxon>
        <taxon>Rosales</taxon>
        <taxon>Rosaceae</taxon>
        <taxon>Amygdaloideae</taxon>
        <taxon>Amygdaleae</taxon>
        <taxon>Prunus</taxon>
    </lineage>
</organism>
<gene>
    <name evidence="5" type="ORF">CURHAP_LOCUS20479</name>
</gene>
<feature type="domain" description="Ubiquitin-like protease family profile" evidence="4">
    <location>
        <begin position="64"/>
        <end position="273"/>
    </location>
</feature>
<dbReference type="Gene3D" id="3.40.395.10">
    <property type="entry name" value="Adenoviral Proteinase, Chain A"/>
    <property type="match status" value="1"/>
</dbReference>
<proteinExistence type="inferred from homology"/>
<evidence type="ECO:0000256" key="3">
    <source>
        <dbReference type="ARBA" id="ARBA00022801"/>
    </source>
</evidence>
<dbReference type="AlphaFoldDB" id="A0A6J5UBD2"/>
<dbReference type="EMBL" id="CAEKDK010000003">
    <property type="protein sequence ID" value="CAB4273212.1"/>
    <property type="molecule type" value="Genomic_DNA"/>
</dbReference>
<dbReference type="PROSITE" id="PS50600">
    <property type="entry name" value="ULP_PROTEASE"/>
    <property type="match status" value="1"/>
</dbReference>
<evidence type="ECO:0000313" key="6">
    <source>
        <dbReference type="Proteomes" id="UP000507222"/>
    </source>
</evidence>
<dbReference type="GO" id="GO:0006508">
    <property type="term" value="P:proteolysis"/>
    <property type="evidence" value="ECO:0007669"/>
    <property type="project" value="UniProtKB-KW"/>
</dbReference>
<evidence type="ECO:0000256" key="2">
    <source>
        <dbReference type="ARBA" id="ARBA00022670"/>
    </source>
</evidence>
<dbReference type="PANTHER" id="PTHR31470:SF53">
    <property type="entry name" value="CYSTEINE PROTEINASES SUPERFAMILY PROTEIN-RELATED"/>
    <property type="match status" value="1"/>
</dbReference>
<name>A0A6J5UBD2_PRUAR</name>
<evidence type="ECO:0000256" key="1">
    <source>
        <dbReference type="ARBA" id="ARBA00005234"/>
    </source>
</evidence>
<keyword evidence="3" id="KW-0378">Hydrolase</keyword>